<dbReference type="OrthoDB" id="2323116at2"/>
<dbReference type="RefSeq" id="WP_120141776.1">
    <property type="nucleotide sequence ID" value="NZ_CP031933.2"/>
</dbReference>
<sequence>MLLNKKCVYLGISLFSAMLLTATSTQEAKAATTTSTTTATTSPTSTSTSTTSTPAKTTTTSQPMTATATTSSTTTAPTATQTTTSATPVLPATTSTSSTTTAQPTTTTAKTTTATTGSTTTPVTTTSASSSTTPTTATPVATTATSSTSTTVPTTSTTTTTATTAATTTQTTTTSTVTTNPYAIPANVTDDTVITFTDPTLGYAVKDALKIPYNSNLTVGDIKAYSNPYLSVSMDNYDLRHPNGPASTPDPNINHMADIDSTPIESLNGMQYFQLLPAKAGLILQVNLASDPKADPDLTPLENINLAGLDLAGNFSDPTAKEIDPIQVEKLNLSNSSSLKFEGTKTGNGITQAQLTQLAPTINKYANNGQGFNMIGFGNSSISDFSPLKGTETGKGAMINAVTNTINDPTPVYAVTGQPIAFTAPKLLDPSGTDIAPLYNYSGSTTSAYLKMGNLTNVGGDNFVLNNADPTATVLSYGNYGFHNGYVSGSMVQENLGNTYFQTATTVNQPLIFQAHPTVTINYVDATGKPIMVKGTALTKTLSGTTIGSAFDLTADSTVDGYKLTSPVSLLKGTYTQNPQTIELAYSALPKKESSSTTAKPTKPVKPNKPIDKHPAKPSGGREQIVIHNTTDGSYLSDIGVHGTTTINGKPFYLLDDGELIEVQDYDATASTKTGILITYESPVKLMDGHGRYLNLDSEPNTKWKYDELVAINGKGYYRIATDKYLVLDQATEFTPAPPKSKVHLTAKTYLYDSRGRRLRRALPANSYWRTDGYIMIHGIKMYRVATDEYVEAKLF</sequence>
<dbReference type="Gene3D" id="3.10.20.320">
    <property type="entry name" value="Putative peptidoglycan bound protein (lpxtg motif)"/>
    <property type="match status" value="1"/>
</dbReference>
<gene>
    <name evidence="4" type="ORF">D1B17_02025</name>
</gene>
<keyword evidence="5" id="KW-1185">Reference proteome</keyword>
<name>A0A386PS19_9LACO</name>
<feature type="signal peptide" evidence="2">
    <location>
        <begin position="1"/>
        <end position="30"/>
    </location>
</feature>
<evidence type="ECO:0000259" key="3">
    <source>
        <dbReference type="Pfam" id="PF03217"/>
    </source>
</evidence>
<evidence type="ECO:0000256" key="1">
    <source>
        <dbReference type="SAM" id="MobiDB-lite"/>
    </source>
</evidence>
<dbReference type="KEGG" id="lzh:D1B17_02025"/>
<protein>
    <recommendedName>
        <fullName evidence="3">S-layer protein C-terminal domain-containing protein</fullName>
    </recommendedName>
</protein>
<evidence type="ECO:0000313" key="4">
    <source>
        <dbReference type="EMBL" id="AYE37503.1"/>
    </source>
</evidence>
<dbReference type="InterPro" id="IPR024968">
    <property type="entry name" value="SlpA_C_lactobacillus"/>
</dbReference>
<accession>A0A386PS19</accession>
<reference evidence="5" key="1">
    <citation type="submission" date="2018-08" db="EMBL/GenBank/DDBJ databases">
        <title>Genome of Lactobacillus sp. HBUAS52074.</title>
        <authorList>
            <person name="Guo Z."/>
            <person name="Zhang Z.D."/>
        </authorList>
    </citation>
    <scope>NUCLEOTIDE SEQUENCE [LARGE SCALE GENOMIC DNA]</scope>
    <source>
        <strain evidence="5">HBUAS52074</strain>
    </source>
</reference>
<dbReference type="Pfam" id="PF03217">
    <property type="entry name" value="SlpA"/>
    <property type="match status" value="1"/>
</dbReference>
<evidence type="ECO:0000256" key="2">
    <source>
        <dbReference type="SAM" id="SignalP"/>
    </source>
</evidence>
<dbReference type="EMBL" id="CP031933">
    <property type="protein sequence ID" value="AYE37503.1"/>
    <property type="molecule type" value="Genomic_DNA"/>
</dbReference>
<organism evidence="4 5">
    <name type="scientific">Companilactobacillus zhachilii</name>
    <dbReference type="NCBI Taxonomy" id="2304606"/>
    <lineage>
        <taxon>Bacteria</taxon>
        <taxon>Bacillati</taxon>
        <taxon>Bacillota</taxon>
        <taxon>Bacilli</taxon>
        <taxon>Lactobacillales</taxon>
        <taxon>Lactobacillaceae</taxon>
        <taxon>Companilactobacillus</taxon>
    </lineage>
</organism>
<feature type="chain" id="PRO_5017268050" description="S-layer protein C-terminal domain-containing protein" evidence="2">
    <location>
        <begin position="31"/>
        <end position="796"/>
    </location>
</feature>
<feature type="domain" description="S-layer protein C-terminal" evidence="3">
    <location>
        <begin position="740"/>
        <end position="793"/>
    </location>
</feature>
<feature type="region of interest" description="Disordered" evidence="1">
    <location>
        <begin position="30"/>
        <end position="177"/>
    </location>
</feature>
<feature type="region of interest" description="Disordered" evidence="1">
    <location>
        <begin position="588"/>
        <end position="621"/>
    </location>
</feature>
<dbReference type="AlphaFoldDB" id="A0A386PS19"/>
<proteinExistence type="predicted"/>
<keyword evidence="2" id="KW-0732">Signal</keyword>
<dbReference type="Proteomes" id="UP000267208">
    <property type="component" value="Chromosome"/>
</dbReference>
<evidence type="ECO:0000313" key="5">
    <source>
        <dbReference type="Proteomes" id="UP000267208"/>
    </source>
</evidence>